<dbReference type="EMBL" id="CP036318">
    <property type="protein sequence ID" value="QDV56234.1"/>
    <property type="molecule type" value="Genomic_DNA"/>
</dbReference>
<name>A0A518IT07_9BACT</name>
<proteinExistence type="predicted"/>
<sequence>MKRLFNLGAVVGTPASLAFLEKHNITPIQLLQRHVTGDFGDLCEEDCQLNHEAIKNGERILSAFEIGGDKLYLITEADRSSTCCLMANEY</sequence>
<organism evidence="1 2">
    <name type="scientific">Rosistilla oblonga</name>
    <dbReference type="NCBI Taxonomy" id="2527990"/>
    <lineage>
        <taxon>Bacteria</taxon>
        <taxon>Pseudomonadati</taxon>
        <taxon>Planctomycetota</taxon>
        <taxon>Planctomycetia</taxon>
        <taxon>Pirellulales</taxon>
        <taxon>Pirellulaceae</taxon>
        <taxon>Rosistilla</taxon>
    </lineage>
</organism>
<gene>
    <name evidence="1" type="ORF">Mal33_22160</name>
</gene>
<dbReference type="RefSeq" id="WP_197453162.1">
    <property type="nucleotide sequence ID" value="NZ_CP036318.1"/>
</dbReference>
<accession>A0A518IT07</accession>
<dbReference type="Proteomes" id="UP000316770">
    <property type="component" value="Chromosome"/>
</dbReference>
<dbReference type="AlphaFoldDB" id="A0A518IT07"/>
<evidence type="ECO:0000313" key="1">
    <source>
        <dbReference type="EMBL" id="QDV56234.1"/>
    </source>
</evidence>
<keyword evidence="2" id="KW-1185">Reference proteome</keyword>
<reference evidence="1 2" key="1">
    <citation type="submission" date="2019-02" db="EMBL/GenBank/DDBJ databases">
        <title>Deep-cultivation of Planctomycetes and their phenomic and genomic characterization uncovers novel biology.</title>
        <authorList>
            <person name="Wiegand S."/>
            <person name="Jogler M."/>
            <person name="Boedeker C."/>
            <person name="Pinto D."/>
            <person name="Vollmers J."/>
            <person name="Rivas-Marin E."/>
            <person name="Kohn T."/>
            <person name="Peeters S.H."/>
            <person name="Heuer A."/>
            <person name="Rast P."/>
            <person name="Oberbeckmann S."/>
            <person name="Bunk B."/>
            <person name="Jeske O."/>
            <person name="Meyerdierks A."/>
            <person name="Storesund J.E."/>
            <person name="Kallscheuer N."/>
            <person name="Luecker S."/>
            <person name="Lage O.M."/>
            <person name="Pohl T."/>
            <person name="Merkel B.J."/>
            <person name="Hornburger P."/>
            <person name="Mueller R.-W."/>
            <person name="Bruemmer F."/>
            <person name="Labrenz M."/>
            <person name="Spormann A.M."/>
            <person name="Op den Camp H."/>
            <person name="Overmann J."/>
            <person name="Amann R."/>
            <person name="Jetten M.S.M."/>
            <person name="Mascher T."/>
            <person name="Medema M.H."/>
            <person name="Devos D.P."/>
            <person name="Kaster A.-K."/>
            <person name="Ovreas L."/>
            <person name="Rohde M."/>
            <person name="Galperin M.Y."/>
            <person name="Jogler C."/>
        </authorList>
    </citation>
    <scope>NUCLEOTIDE SEQUENCE [LARGE SCALE GENOMIC DNA]</scope>
    <source>
        <strain evidence="1 2">Mal33</strain>
    </source>
</reference>
<evidence type="ECO:0000313" key="2">
    <source>
        <dbReference type="Proteomes" id="UP000316770"/>
    </source>
</evidence>
<protein>
    <submittedName>
        <fullName evidence="1">Uncharacterized protein</fullName>
    </submittedName>
</protein>